<evidence type="ECO:0000313" key="2">
    <source>
        <dbReference type="EMBL" id="EFO12223.1"/>
    </source>
</evidence>
<dbReference type="KEGG" id="loa:LOAG_16310"/>
<sequence length="103" mass="12338">LEQQQQQQHQERQQQQQQRYRRSAYYHQNHHSYLQEDYHPEYPIKSTFNLPDQYNFIDTINVQHIESSQSIPVQMSTISKLQSTSNIPTNTILPLLPIGFHCK</sequence>
<organism evidence="2">
    <name type="scientific">Loa loa</name>
    <name type="common">Eye worm</name>
    <name type="synonym">Filaria loa</name>
    <dbReference type="NCBI Taxonomy" id="7209"/>
    <lineage>
        <taxon>Eukaryota</taxon>
        <taxon>Metazoa</taxon>
        <taxon>Ecdysozoa</taxon>
        <taxon>Nematoda</taxon>
        <taxon>Chromadorea</taxon>
        <taxon>Rhabditida</taxon>
        <taxon>Spirurina</taxon>
        <taxon>Spiruromorpha</taxon>
        <taxon>Filarioidea</taxon>
        <taxon>Onchocercidae</taxon>
        <taxon>Loa</taxon>
    </lineage>
</organism>
<feature type="non-terminal residue" evidence="2">
    <location>
        <position position="1"/>
    </location>
</feature>
<protein>
    <submittedName>
        <fullName evidence="2">Uncharacterized protein</fullName>
    </submittedName>
</protein>
<dbReference type="AlphaFoldDB" id="A0A1S0TDP0"/>
<reference evidence="2" key="1">
    <citation type="submission" date="2012-04" db="EMBL/GenBank/DDBJ databases">
        <title>The Genome Sequence of Loa loa.</title>
        <authorList>
            <consortium name="The Broad Institute Genome Sequencing Platform"/>
            <consortium name="Broad Institute Genome Sequencing Center for Infectious Disease"/>
            <person name="Nutman T.B."/>
            <person name="Fink D.L."/>
            <person name="Russ C."/>
            <person name="Young S."/>
            <person name="Zeng Q."/>
            <person name="Gargeya S."/>
            <person name="Alvarado L."/>
            <person name="Berlin A."/>
            <person name="Chapman S.B."/>
            <person name="Chen Z."/>
            <person name="Freedman E."/>
            <person name="Gellesch M."/>
            <person name="Goldberg J."/>
            <person name="Griggs A."/>
            <person name="Gujja S."/>
            <person name="Heilman E.R."/>
            <person name="Heiman D."/>
            <person name="Howarth C."/>
            <person name="Mehta T."/>
            <person name="Neiman D."/>
            <person name="Pearson M."/>
            <person name="Roberts A."/>
            <person name="Saif S."/>
            <person name="Shea T."/>
            <person name="Shenoy N."/>
            <person name="Sisk P."/>
            <person name="Stolte C."/>
            <person name="Sykes S."/>
            <person name="White J."/>
            <person name="Yandava C."/>
            <person name="Haas B."/>
            <person name="Henn M.R."/>
            <person name="Nusbaum C."/>
            <person name="Birren B."/>
        </authorList>
    </citation>
    <scope>NUCLEOTIDE SEQUENCE [LARGE SCALE GENOMIC DNA]</scope>
</reference>
<dbReference type="RefSeq" id="XP_003151846.1">
    <property type="nucleotide sequence ID" value="XM_003151798.1"/>
</dbReference>
<dbReference type="InParanoid" id="A0A1S0TDP0"/>
<feature type="compositionally biased region" description="Low complexity" evidence="1">
    <location>
        <begin position="1"/>
        <end position="18"/>
    </location>
</feature>
<accession>A0A1S0TDP0</accession>
<dbReference type="GeneID" id="9953810"/>
<dbReference type="CTD" id="9953810"/>
<name>A0A1S0TDP0_LOALO</name>
<feature type="region of interest" description="Disordered" evidence="1">
    <location>
        <begin position="1"/>
        <end position="24"/>
    </location>
</feature>
<evidence type="ECO:0000256" key="1">
    <source>
        <dbReference type="SAM" id="MobiDB-lite"/>
    </source>
</evidence>
<dbReference type="EMBL" id="JH717680">
    <property type="protein sequence ID" value="EFO12223.1"/>
    <property type="molecule type" value="Genomic_DNA"/>
</dbReference>
<proteinExistence type="predicted"/>
<dbReference type="OrthoDB" id="10039134at2759"/>
<gene>
    <name evidence="2" type="ORF">LOAG_16310</name>
</gene>